<comment type="caution">
    <text evidence="3">The sequence shown here is derived from an EMBL/GenBank/DDBJ whole genome shotgun (WGS) entry which is preliminary data.</text>
</comment>
<evidence type="ECO:0000313" key="3">
    <source>
        <dbReference type="EMBL" id="MBA0654830.1"/>
    </source>
</evidence>
<dbReference type="InterPro" id="IPR032675">
    <property type="entry name" value="LRR_dom_sf"/>
</dbReference>
<dbReference type="OrthoDB" id="996339at2759"/>
<evidence type="ECO:0000259" key="2">
    <source>
        <dbReference type="Pfam" id="PF23247"/>
    </source>
</evidence>
<feature type="non-terminal residue" evidence="3">
    <location>
        <position position="1"/>
    </location>
</feature>
<dbReference type="Pfam" id="PF23247">
    <property type="entry name" value="LRR_RPS2"/>
    <property type="match status" value="1"/>
</dbReference>
<protein>
    <recommendedName>
        <fullName evidence="2">Disease resistance protein At4g27190-like leucine-rich repeats domain-containing protein</fullName>
    </recommendedName>
</protein>
<dbReference type="EMBL" id="JABFAB010000007">
    <property type="protein sequence ID" value="MBA0654830.1"/>
    <property type="molecule type" value="Genomic_DNA"/>
</dbReference>
<gene>
    <name evidence="3" type="ORF">Goklo_021745</name>
</gene>
<dbReference type="AlphaFoldDB" id="A0A7J8UWP4"/>
<feature type="domain" description="Disease resistance protein At4g27190-like leucine-rich repeats" evidence="2">
    <location>
        <begin position="7"/>
        <end position="156"/>
    </location>
</feature>
<dbReference type="PANTHER" id="PTHR33463:SF205">
    <property type="entry name" value="DISEASE RESISTANCE PROTEIN RPS2-LIKE"/>
    <property type="match status" value="1"/>
</dbReference>
<keyword evidence="4" id="KW-1185">Reference proteome</keyword>
<name>A0A7J8UWP4_9ROSI</name>
<dbReference type="PANTHER" id="PTHR33463">
    <property type="entry name" value="NB-ARC DOMAIN-CONTAINING PROTEIN-RELATED"/>
    <property type="match status" value="1"/>
</dbReference>
<evidence type="ECO:0000313" key="4">
    <source>
        <dbReference type="Proteomes" id="UP000593573"/>
    </source>
</evidence>
<organism evidence="3 4">
    <name type="scientific">Gossypium klotzschianum</name>
    <dbReference type="NCBI Taxonomy" id="34286"/>
    <lineage>
        <taxon>Eukaryota</taxon>
        <taxon>Viridiplantae</taxon>
        <taxon>Streptophyta</taxon>
        <taxon>Embryophyta</taxon>
        <taxon>Tracheophyta</taxon>
        <taxon>Spermatophyta</taxon>
        <taxon>Magnoliopsida</taxon>
        <taxon>eudicotyledons</taxon>
        <taxon>Gunneridae</taxon>
        <taxon>Pentapetalae</taxon>
        <taxon>rosids</taxon>
        <taxon>malvids</taxon>
        <taxon>Malvales</taxon>
        <taxon>Malvaceae</taxon>
        <taxon>Malvoideae</taxon>
        <taxon>Gossypium</taxon>
    </lineage>
</organism>
<dbReference type="Proteomes" id="UP000593573">
    <property type="component" value="Unassembled WGS sequence"/>
</dbReference>
<dbReference type="Gene3D" id="3.80.10.10">
    <property type="entry name" value="Ribonuclease Inhibitor"/>
    <property type="match status" value="1"/>
</dbReference>
<dbReference type="InterPro" id="IPR057135">
    <property type="entry name" value="At4g27190-like_LRR"/>
</dbReference>
<evidence type="ECO:0000256" key="1">
    <source>
        <dbReference type="ARBA" id="ARBA00022821"/>
    </source>
</evidence>
<feature type="non-terminal residue" evidence="3">
    <location>
        <position position="232"/>
    </location>
</feature>
<proteinExistence type="predicted"/>
<accession>A0A7J8UWP4</accession>
<sequence length="232" mass="26985">VGFPGLEKVTISYLRNVKRIWYKQLDSKSFSNLKELKAEHCYALLNIFPQFYLGDFQSLEKLTVTDCASLEEVFQPQVQGLDLEEECFVTSKLRQVKLFRLPKLKHVWSKDPNENTCFENLQEVHVQDCWNLKTLFPFSTVRDLQKLRSLIVSSCGVKEIVSKNVEGSNQHEILFEFNQLSFLALWDLPNLVCFYPGMHNIMCPMLKRLTTSWPMKFKVSENVVSQLLPIGK</sequence>
<dbReference type="SUPFAM" id="SSF52058">
    <property type="entry name" value="L domain-like"/>
    <property type="match status" value="1"/>
</dbReference>
<dbReference type="InterPro" id="IPR050905">
    <property type="entry name" value="Plant_NBS-LRR"/>
</dbReference>
<reference evidence="3 4" key="1">
    <citation type="journal article" date="2019" name="Genome Biol. Evol.">
        <title>Insights into the evolution of the New World diploid cottons (Gossypium, subgenus Houzingenia) based on genome sequencing.</title>
        <authorList>
            <person name="Grover C.E."/>
            <person name="Arick M.A. 2nd"/>
            <person name="Thrash A."/>
            <person name="Conover J.L."/>
            <person name="Sanders W.S."/>
            <person name="Peterson D.G."/>
            <person name="Frelichowski J.E."/>
            <person name="Scheffler J.A."/>
            <person name="Scheffler B.E."/>
            <person name="Wendel J.F."/>
        </authorList>
    </citation>
    <scope>NUCLEOTIDE SEQUENCE [LARGE SCALE GENOMIC DNA]</scope>
    <source>
        <strain evidence="3">57</strain>
        <tissue evidence="3">Leaf</tissue>
    </source>
</reference>
<keyword evidence="1" id="KW-0611">Plant defense</keyword>